<evidence type="ECO:0000256" key="2">
    <source>
        <dbReference type="SAM" id="Phobius"/>
    </source>
</evidence>
<keyword evidence="4" id="KW-1185">Reference proteome</keyword>
<dbReference type="Pfam" id="PF11832">
    <property type="entry name" value="DUF3352"/>
    <property type="match status" value="1"/>
</dbReference>
<dbReference type="RefSeq" id="WP_311422244.1">
    <property type="nucleotide sequence ID" value="NZ_JAVREH010000006.1"/>
</dbReference>
<proteinExistence type="predicted"/>
<keyword evidence="2" id="KW-0472">Membrane</keyword>
<name>A0ABU2J8N3_9ACTN</name>
<gene>
    <name evidence="3" type="ORF">RM423_06730</name>
</gene>
<evidence type="ECO:0000313" key="4">
    <source>
        <dbReference type="Proteomes" id="UP001183176"/>
    </source>
</evidence>
<dbReference type="Proteomes" id="UP001183176">
    <property type="component" value="Unassembled WGS sequence"/>
</dbReference>
<keyword evidence="2" id="KW-1133">Transmembrane helix</keyword>
<reference evidence="4" key="1">
    <citation type="submission" date="2023-07" db="EMBL/GenBank/DDBJ databases">
        <title>30 novel species of actinomycetes from the DSMZ collection.</title>
        <authorList>
            <person name="Nouioui I."/>
        </authorList>
    </citation>
    <scope>NUCLEOTIDE SEQUENCE [LARGE SCALE GENOMIC DNA]</scope>
    <source>
        <strain evidence="4">DSM 44399</strain>
    </source>
</reference>
<dbReference type="InterPro" id="IPR021787">
    <property type="entry name" value="DUF3352"/>
</dbReference>
<accession>A0ABU2J8N3</accession>
<evidence type="ECO:0000256" key="1">
    <source>
        <dbReference type="SAM" id="MobiDB-lite"/>
    </source>
</evidence>
<evidence type="ECO:0000313" key="3">
    <source>
        <dbReference type="EMBL" id="MDT0261088.1"/>
    </source>
</evidence>
<organism evidence="3 4">
    <name type="scientific">Jatrophihabitans lederbergiae</name>
    <dbReference type="NCBI Taxonomy" id="3075547"/>
    <lineage>
        <taxon>Bacteria</taxon>
        <taxon>Bacillati</taxon>
        <taxon>Actinomycetota</taxon>
        <taxon>Actinomycetes</taxon>
        <taxon>Jatrophihabitantales</taxon>
        <taxon>Jatrophihabitantaceae</taxon>
        <taxon>Jatrophihabitans</taxon>
    </lineage>
</organism>
<feature type="region of interest" description="Disordered" evidence="1">
    <location>
        <begin position="1"/>
        <end position="41"/>
    </location>
</feature>
<protein>
    <submittedName>
        <fullName evidence="3">DUF3352 domain-containing protein</fullName>
    </submittedName>
</protein>
<keyword evidence="2" id="KW-0812">Transmembrane</keyword>
<sequence>MSDDTPFPPASDDAGGAPHQPAYTPVPNPVTQPVYGAPGADWSAPDATYLAVPEPEKKKRTARTLVGAGVAAVVVLGAGGGAYAYSALASHGTQPETVVPATAVAFAKLDLDPAADQKIAVFQLTRKFPDLAKTFTDKNKVKDSSLAKLFSDKPGGLNYDHDIKPWLGSRIAVAYVPDAANPAGADTVLVAGYTDEAKMKASLARYQATAAQKIGYTTRKGYVLISDTQAHADAVASADNAGTLSSNNTYRSDTRALRGNQIAVAWVDVAAVAKLAAKQLHTSSASSIGALTAMGGGGRIAMGIHADSSYVELSGATFGTAKTATVPVARSISALPADTAGALEISGLSGQQTKSWSKLPQAQQDEINRQFDGLGLHLPEDFSALLGSDITVSAGPRTGAGTTPVAAQVVTDGGARAVSILRTFIDGFNRYGRQSGAGQSGGGSLPVTVLATSKGYAIANDPTYVKSLQTPSSATLGSTSLFKDAVPHADGAQIVGFLNVGSLLNAPGVTDEDRRTLSHIGALGLSATQNAGAGSFDLRVMIK</sequence>
<feature type="transmembrane region" description="Helical" evidence="2">
    <location>
        <begin position="65"/>
        <end position="85"/>
    </location>
</feature>
<comment type="caution">
    <text evidence="3">The sequence shown here is derived from an EMBL/GenBank/DDBJ whole genome shotgun (WGS) entry which is preliminary data.</text>
</comment>
<dbReference type="EMBL" id="JAVREH010000006">
    <property type="protein sequence ID" value="MDT0261088.1"/>
    <property type="molecule type" value="Genomic_DNA"/>
</dbReference>